<evidence type="ECO:0000256" key="1">
    <source>
        <dbReference type="SAM" id="MobiDB-lite"/>
    </source>
</evidence>
<name>A0A0C3PDH3_PHLG1</name>
<evidence type="ECO:0000313" key="2">
    <source>
        <dbReference type="EMBL" id="KIP03323.1"/>
    </source>
</evidence>
<keyword evidence="3" id="KW-1185">Reference proteome</keyword>
<dbReference type="Proteomes" id="UP000053257">
    <property type="component" value="Unassembled WGS sequence"/>
</dbReference>
<proteinExistence type="predicted"/>
<dbReference type="EMBL" id="KN840622">
    <property type="protein sequence ID" value="KIP03323.1"/>
    <property type="molecule type" value="Genomic_DNA"/>
</dbReference>
<feature type="region of interest" description="Disordered" evidence="1">
    <location>
        <begin position="161"/>
        <end position="182"/>
    </location>
</feature>
<protein>
    <submittedName>
        <fullName evidence="2">Uncharacterized protein</fullName>
    </submittedName>
</protein>
<evidence type="ECO:0000313" key="3">
    <source>
        <dbReference type="Proteomes" id="UP000053257"/>
    </source>
</evidence>
<sequence length="182" mass="20300">MRWAESAWRGAGHWADARVLPTGCDDQGEHGILELVVGSADARWHHLSDTKRDFPVLPSALPQARWPRFQSESPRGQLNIQQRLRSPTQTGERLASLLPSPVFNGMTNERVLGDKSKEKPKFTRGRTSRTRAAATLLWFMTSECRCSTSVDCFVVNETRIKSAQRSENEGSASRAPPDRGNA</sequence>
<reference evidence="2 3" key="1">
    <citation type="journal article" date="2014" name="PLoS Genet.">
        <title>Analysis of the Phlebiopsis gigantea genome, transcriptome and secretome provides insight into its pioneer colonization strategies of wood.</title>
        <authorList>
            <person name="Hori C."/>
            <person name="Ishida T."/>
            <person name="Igarashi K."/>
            <person name="Samejima M."/>
            <person name="Suzuki H."/>
            <person name="Master E."/>
            <person name="Ferreira P."/>
            <person name="Ruiz-Duenas F.J."/>
            <person name="Held B."/>
            <person name="Canessa P."/>
            <person name="Larrondo L.F."/>
            <person name="Schmoll M."/>
            <person name="Druzhinina I.S."/>
            <person name="Kubicek C.P."/>
            <person name="Gaskell J.A."/>
            <person name="Kersten P."/>
            <person name="St John F."/>
            <person name="Glasner J."/>
            <person name="Sabat G."/>
            <person name="Splinter BonDurant S."/>
            <person name="Syed K."/>
            <person name="Yadav J."/>
            <person name="Mgbeahuruike A.C."/>
            <person name="Kovalchuk A."/>
            <person name="Asiegbu F.O."/>
            <person name="Lackner G."/>
            <person name="Hoffmeister D."/>
            <person name="Rencoret J."/>
            <person name="Gutierrez A."/>
            <person name="Sun H."/>
            <person name="Lindquist E."/>
            <person name="Barry K."/>
            <person name="Riley R."/>
            <person name="Grigoriev I.V."/>
            <person name="Henrissat B."/>
            <person name="Kues U."/>
            <person name="Berka R.M."/>
            <person name="Martinez A.T."/>
            <person name="Covert S.F."/>
            <person name="Blanchette R.A."/>
            <person name="Cullen D."/>
        </authorList>
    </citation>
    <scope>NUCLEOTIDE SEQUENCE [LARGE SCALE GENOMIC DNA]</scope>
    <source>
        <strain evidence="2 3">11061_1 CR5-6</strain>
    </source>
</reference>
<dbReference type="HOGENOM" id="CLU_1482514_0_0_1"/>
<accession>A0A0C3PDH3</accession>
<organism evidence="2 3">
    <name type="scientific">Phlebiopsis gigantea (strain 11061_1 CR5-6)</name>
    <name type="common">White-rot fungus</name>
    <name type="synonym">Peniophora gigantea</name>
    <dbReference type="NCBI Taxonomy" id="745531"/>
    <lineage>
        <taxon>Eukaryota</taxon>
        <taxon>Fungi</taxon>
        <taxon>Dikarya</taxon>
        <taxon>Basidiomycota</taxon>
        <taxon>Agaricomycotina</taxon>
        <taxon>Agaricomycetes</taxon>
        <taxon>Polyporales</taxon>
        <taxon>Phanerochaetaceae</taxon>
        <taxon>Phlebiopsis</taxon>
    </lineage>
</organism>
<gene>
    <name evidence="2" type="ORF">PHLGIDRAFT_15944</name>
</gene>
<dbReference type="AlphaFoldDB" id="A0A0C3PDH3"/>